<keyword evidence="1" id="KW-0732">Signal</keyword>
<reference evidence="2" key="1">
    <citation type="submission" date="2021-02" db="EMBL/GenBank/DDBJ databases">
        <authorList>
            <person name="Palmer J.M."/>
        </authorList>
    </citation>
    <scope>NUCLEOTIDE SEQUENCE</scope>
    <source>
        <strain evidence="2">SCRP23</strain>
    </source>
</reference>
<evidence type="ECO:0000256" key="1">
    <source>
        <dbReference type="SAM" id="SignalP"/>
    </source>
</evidence>
<keyword evidence="3" id="KW-1185">Reference proteome</keyword>
<proteinExistence type="predicted"/>
<feature type="chain" id="PRO_5035806082" evidence="1">
    <location>
        <begin position="24"/>
        <end position="265"/>
    </location>
</feature>
<accession>A0A8T1XE10</accession>
<dbReference type="EMBL" id="JAGDFL010000002">
    <property type="protein sequence ID" value="KAG7402243.1"/>
    <property type="molecule type" value="Genomic_DNA"/>
</dbReference>
<evidence type="ECO:0000313" key="3">
    <source>
        <dbReference type="Proteomes" id="UP000693981"/>
    </source>
</evidence>
<gene>
    <name evidence="2" type="ORF">PHYBOEH_003502</name>
</gene>
<feature type="signal peptide" evidence="1">
    <location>
        <begin position="1"/>
        <end position="23"/>
    </location>
</feature>
<name>A0A8T1XE10_9STRA</name>
<protein>
    <submittedName>
        <fullName evidence="2">Uncharacterized protein</fullName>
    </submittedName>
</protein>
<dbReference type="OrthoDB" id="167256at2759"/>
<sequence length="265" mass="29475">MLPLLSALSVVVLALAAAIGALGISRSTKQRRRLRHYDSSQAETAGRRMASRATCPEFILQFVLDALHHLTGLPLLMVNQPDHCLSPLQHMRADRKKNAELLARNKRQFIAHSASWSDDEAPEEELDMCSDSEDEDLKQGIATASAQSQLFDGLEFYLAVTQVRERTVRSVMALGMAKTINTLRERKQRQSIAVIEQQYPDFTCLPTKQNAVHQAPAPQMDLLAALRLPSTHIKTDTRGWNAEADDGRVRRTAALTSPQNISRVA</sequence>
<dbReference type="Proteomes" id="UP000693981">
    <property type="component" value="Unassembled WGS sequence"/>
</dbReference>
<evidence type="ECO:0000313" key="2">
    <source>
        <dbReference type="EMBL" id="KAG7402243.1"/>
    </source>
</evidence>
<dbReference type="AlphaFoldDB" id="A0A8T1XE10"/>
<organism evidence="2 3">
    <name type="scientific">Phytophthora boehmeriae</name>
    <dbReference type="NCBI Taxonomy" id="109152"/>
    <lineage>
        <taxon>Eukaryota</taxon>
        <taxon>Sar</taxon>
        <taxon>Stramenopiles</taxon>
        <taxon>Oomycota</taxon>
        <taxon>Peronosporomycetes</taxon>
        <taxon>Peronosporales</taxon>
        <taxon>Peronosporaceae</taxon>
        <taxon>Phytophthora</taxon>
    </lineage>
</organism>
<comment type="caution">
    <text evidence="2">The sequence shown here is derived from an EMBL/GenBank/DDBJ whole genome shotgun (WGS) entry which is preliminary data.</text>
</comment>